<evidence type="ECO:0000313" key="1">
    <source>
        <dbReference type="EMBL" id="RRT52876.1"/>
    </source>
</evidence>
<sequence>MLAGHFVQVPSMPCEGSPGPVLPPRKGLFTTAYSTADKSQELSRQRQDLSQRQATKSALLLDNSCLTSAEPALPSADASTNDLNAVRFRLKYHLCFLESVLRSGSAVKEKEIGRTALGALVQLPGFEFHYPFAFSSIAGSVGLYPVWGLLAVVKSLVSTSSSPAFEALGSLSLVLV</sequence>
<organism evidence="1 2">
    <name type="scientific">Ensete ventricosum</name>
    <name type="common">Abyssinian banana</name>
    <name type="synonym">Musa ensete</name>
    <dbReference type="NCBI Taxonomy" id="4639"/>
    <lineage>
        <taxon>Eukaryota</taxon>
        <taxon>Viridiplantae</taxon>
        <taxon>Streptophyta</taxon>
        <taxon>Embryophyta</taxon>
        <taxon>Tracheophyta</taxon>
        <taxon>Spermatophyta</taxon>
        <taxon>Magnoliopsida</taxon>
        <taxon>Liliopsida</taxon>
        <taxon>Zingiberales</taxon>
        <taxon>Musaceae</taxon>
        <taxon>Ensete</taxon>
    </lineage>
</organism>
<dbReference type="EMBL" id="AMZH03011443">
    <property type="protein sequence ID" value="RRT52876.1"/>
    <property type="molecule type" value="Genomic_DNA"/>
</dbReference>
<comment type="caution">
    <text evidence="1">The sequence shown here is derived from an EMBL/GenBank/DDBJ whole genome shotgun (WGS) entry which is preliminary data.</text>
</comment>
<proteinExistence type="predicted"/>
<protein>
    <submittedName>
        <fullName evidence="1">Uncharacterized protein</fullName>
    </submittedName>
</protein>
<accession>A0A426YMB9</accession>
<dbReference type="AlphaFoldDB" id="A0A426YMB9"/>
<gene>
    <name evidence="1" type="ORF">B296_00006016</name>
</gene>
<evidence type="ECO:0000313" key="2">
    <source>
        <dbReference type="Proteomes" id="UP000287651"/>
    </source>
</evidence>
<reference evidence="1 2" key="1">
    <citation type="journal article" date="2014" name="Agronomy (Basel)">
        <title>A Draft Genome Sequence for Ensete ventricosum, the Drought-Tolerant Tree Against Hunger.</title>
        <authorList>
            <person name="Harrison J."/>
            <person name="Moore K.A."/>
            <person name="Paszkiewicz K."/>
            <person name="Jones T."/>
            <person name="Grant M."/>
            <person name="Ambacheew D."/>
            <person name="Muzemil S."/>
            <person name="Studholme D.J."/>
        </authorList>
    </citation>
    <scope>NUCLEOTIDE SEQUENCE [LARGE SCALE GENOMIC DNA]</scope>
</reference>
<dbReference type="Proteomes" id="UP000287651">
    <property type="component" value="Unassembled WGS sequence"/>
</dbReference>
<name>A0A426YMB9_ENSVE</name>